<evidence type="ECO:0000256" key="1">
    <source>
        <dbReference type="ARBA" id="ARBA00004141"/>
    </source>
</evidence>
<dbReference type="SUPFAM" id="SSF103506">
    <property type="entry name" value="Mitochondrial carrier"/>
    <property type="match status" value="1"/>
</dbReference>
<comment type="similarity">
    <text evidence="2 7">Belongs to the mitochondrial carrier (TC 2.A.29) family.</text>
</comment>
<organism evidence="8">
    <name type="scientific">Timema poppense</name>
    <name type="common">Walking stick</name>
    <dbReference type="NCBI Taxonomy" id="170557"/>
    <lineage>
        <taxon>Eukaryota</taxon>
        <taxon>Metazoa</taxon>
        <taxon>Ecdysozoa</taxon>
        <taxon>Arthropoda</taxon>
        <taxon>Hexapoda</taxon>
        <taxon>Insecta</taxon>
        <taxon>Pterygota</taxon>
        <taxon>Neoptera</taxon>
        <taxon>Polyneoptera</taxon>
        <taxon>Phasmatodea</taxon>
        <taxon>Timematodea</taxon>
        <taxon>Timematoidea</taxon>
        <taxon>Timematidae</taxon>
        <taxon>Timema</taxon>
    </lineage>
</organism>
<dbReference type="PROSITE" id="PS50920">
    <property type="entry name" value="SOLCAR"/>
    <property type="match status" value="1"/>
</dbReference>
<evidence type="ECO:0000256" key="6">
    <source>
        <dbReference type="PROSITE-ProRule" id="PRU00282"/>
    </source>
</evidence>
<reference evidence="8" key="1">
    <citation type="submission" date="2020-11" db="EMBL/GenBank/DDBJ databases">
        <authorList>
            <person name="Tran Van P."/>
        </authorList>
    </citation>
    <scope>NUCLEOTIDE SEQUENCE</scope>
</reference>
<evidence type="ECO:0000256" key="2">
    <source>
        <dbReference type="ARBA" id="ARBA00006375"/>
    </source>
</evidence>
<dbReference type="InterPro" id="IPR018108">
    <property type="entry name" value="MCP_transmembrane"/>
</dbReference>
<comment type="subcellular location">
    <subcellularLocation>
        <location evidence="1">Membrane</location>
        <topology evidence="1">Multi-pass membrane protein</topology>
    </subcellularLocation>
</comment>
<evidence type="ECO:0000256" key="7">
    <source>
        <dbReference type="RuleBase" id="RU000488"/>
    </source>
</evidence>
<protein>
    <submittedName>
        <fullName evidence="8">Uncharacterized protein</fullName>
    </submittedName>
</protein>
<keyword evidence="5 6" id="KW-0472">Membrane</keyword>
<name>A0A7R9CLY9_TIMPO</name>
<keyword evidence="3 6" id="KW-0812">Transmembrane</keyword>
<dbReference type="Pfam" id="PF00153">
    <property type="entry name" value="Mito_carr"/>
    <property type="match status" value="1"/>
</dbReference>
<accession>A0A7R9CLY9</accession>
<keyword evidence="7" id="KW-0813">Transport</keyword>
<gene>
    <name evidence="8" type="ORF">TPSB3V08_LOCUS1186</name>
</gene>
<evidence type="ECO:0000256" key="5">
    <source>
        <dbReference type="ARBA" id="ARBA00023136"/>
    </source>
</evidence>
<dbReference type="PANTHER" id="PTHR24089">
    <property type="entry name" value="SOLUTE CARRIER FAMILY 25"/>
    <property type="match status" value="1"/>
</dbReference>
<sequence>MKTGLALRKTGQYKSIVDAARRMYGKGVLRGFYSGYVPNILRTIPYAGIDLAVYEDGDANEHAEFSRKPAVSCHLKLLNEPRSWEANRRRGGVCWYL</sequence>
<keyword evidence="4" id="KW-0677">Repeat</keyword>
<evidence type="ECO:0000256" key="3">
    <source>
        <dbReference type="ARBA" id="ARBA00022692"/>
    </source>
</evidence>
<dbReference type="EMBL" id="OD000409">
    <property type="protein sequence ID" value="CAD7397508.1"/>
    <property type="molecule type" value="Genomic_DNA"/>
</dbReference>
<dbReference type="Gene3D" id="1.50.40.10">
    <property type="entry name" value="Mitochondrial carrier domain"/>
    <property type="match status" value="1"/>
</dbReference>
<evidence type="ECO:0000256" key="4">
    <source>
        <dbReference type="ARBA" id="ARBA00022737"/>
    </source>
</evidence>
<proteinExistence type="inferred from homology"/>
<dbReference type="GO" id="GO:0016020">
    <property type="term" value="C:membrane"/>
    <property type="evidence" value="ECO:0007669"/>
    <property type="project" value="UniProtKB-SubCell"/>
</dbReference>
<dbReference type="InterPro" id="IPR023395">
    <property type="entry name" value="MCP_dom_sf"/>
</dbReference>
<feature type="repeat" description="Solcar" evidence="6">
    <location>
        <begin position="1"/>
        <end position="60"/>
    </location>
</feature>
<evidence type="ECO:0000313" key="8">
    <source>
        <dbReference type="EMBL" id="CAD7397508.1"/>
    </source>
</evidence>
<dbReference type="AlphaFoldDB" id="A0A7R9CLY9"/>